<feature type="chain" id="PRO_5019240771" evidence="1">
    <location>
        <begin position="29"/>
        <end position="153"/>
    </location>
</feature>
<evidence type="ECO:0000313" key="3">
    <source>
        <dbReference type="EMBL" id="RUT28192.1"/>
    </source>
</evidence>
<evidence type="ECO:0000313" key="4">
    <source>
        <dbReference type="Proteomes" id="UP000281547"/>
    </source>
</evidence>
<evidence type="ECO:0000259" key="2">
    <source>
        <dbReference type="Pfam" id="PF13629"/>
    </source>
</evidence>
<keyword evidence="1" id="KW-0732">Signal</keyword>
<protein>
    <submittedName>
        <fullName evidence="3">Pilus assembly protein</fullName>
    </submittedName>
</protein>
<dbReference type="OrthoDB" id="9815749at2"/>
<dbReference type="AlphaFoldDB" id="A0A433X2H7"/>
<organism evidence="3 4">
    <name type="scientific">Arsenicitalea aurantiaca</name>
    <dbReference type="NCBI Taxonomy" id="1783274"/>
    <lineage>
        <taxon>Bacteria</taxon>
        <taxon>Pseudomonadati</taxon>
        <taxon>Pseudomonadota</taxon>
        <taxon>Alphaproteobacteria</taxon>
        <taxon>Hyphomicrobiales</taxon>
        <taxon>Devosiaceae</taxon>
        <taxon>Arsenicitalea</taxon>
    </lineage>
</organism>
<accession>A0A433X2H7</accession>
<name>A0A433X2H7_9HYPH</name>
<feature type="signal peptide" evidence="1">
    <location>
        <begin position="1"/>
        <end position="28"/>
    </location>
</feature>
<dbReference type="InterPro" id="IPR032789">
    <property type="entry name" value="T2SS-T3SS_pil_N"/>
</dbReference>
<sequence>MPLKRHALALAILLPLGLPLFEAPAAMAQSMPISVKVNMARVLRVDAPASTVIIGNPGVADVTIQDPQTLVLTGKSYGQTNLIVLNDAGDPIADTTIQVIQAQTDIVTVFEGANRVSLSCAPSCAPMIMLGDTVPFTTDQVTSRTLVESIAPR</sequence>
<proteinExistence type="predicted"/>
<keyword evidence="4" id="KW-1185">Reference proteome</keyword>
<gene>
    <name evidence="3" type="ORF">EMQ25_17490</name>
</gene>
<reference evidence="3 4" key="1">
    <citation type="journal article" date="2016" name="Int. J. Syst. Evol. Microbiol.">
        <title>Arsenicitalea aurantiaca gen. nov., sp. nov., a new member of the family Hyphomicrobiaceae, isolated from high-arsenic sediment.</title>
        <authorList>
            <person name="Mu Y."/>
            <person name="Zhou L."/>
            <person name="Zeng X.C."/>
            <person name="Liu L."/>
            <person name="Pan Y."/>
            <person name="Chen X."/>
            <person name="Wang J."/>
            <person name="Li S."/>
            <person name="Li W.J."/>
            <person name="Wang Y."/>
        </authorList>
    </citation>
    <scope>NUCLEOTIDE SEQUENCE [LARGE SCALE GENOMIC DNA]</scope>
    <source>
        <strain evidence="3 4">42-50</strain>
    </source>
</reference>
<comment type="caution">
    <text evidence="3">The sequence shown here is derived from an EMBL/GenBank/DDBJ whole genome shotgun (WGS) entry which is preliminary data.</text>
</comment>
<dbReference type="EMBL" id="RZNJ01000009">
    <property type="protein sequence ID" value="RUT28192.1"/>
    <property type="molecule type" value="Genomic_DNA"/>
</dbReference>
<evidence type="ECO:0000256" key="1">
    <source>
        <dbReference type="SAM" id="SignalP"/>
    </source>
</evidence>
<dbReference type="Pfam" id="PF13629">
    <property type="entry name" value="T2SS-T3SS_pil_N"/>
    <property type="match status" value="1"/>
</dbReference>
<dbReference type="RefSeq" id="WP_127189904.1">
    <property type="nucleotide sequence ID" value="NZ_RZNJ01000009.1"/>
</dbReference>
<feature type="domain" description="Pilus formation protein N-terminal" evidence="2">
    <location>
        <begin position="32"/>
        <end position="99"/>
    </location>
</feature>
<dbReference type="Proteomes" id="UP000281547">
    <property type="component" value="Unassembled WGS sequence"/>
</dbReference>